<evidence type="ECO:0000256" key="4">
    <source>
        <dbReference type="ARBA" id="ARBA00023172"/>
    </source>
</evidence>
<comment type="caution">
    <text evidence="6">The sequence shown here is derived from an EMBL/GenBank/DDBJ whole genome shotgun (WGS) entry which is preliminary data.</text>
</comment>
<protein>
    <submittedName>
        <fullName evidence="6">DNA recombination protein RmuC</fullName>
    </submittedName>
</protein>
<dbReference type="Pfam" id="PF02646">
    <property type="entry name" value="RmuC"/>
    <property type="match status" value="1"/>
</dbReference>
<evidence type="ECO:0000256" key="3">
    <source>
        <dbReference type="ARBA" id="ARBA00023054"/>
    </source>
</evidence>
<feature type="region of interest" description="Disordered" evidence="5">
    <location>
        <begin position="83"/>
        <end position="115"/>
    </location>
</feature>
<evidence type="ECO:0000256" key="2">
    <source>
        <dbReference type="ARBA" id="ARBA00009840"/>
    </source>
</evidence>
<dbReference type="Proteomes" id="UP001589688">
    <property type="component" value="Unassembled WGS sequence"/>
</dbReference>
<dbReference type="PANTHER" id="PTHR30563">
    <property type="entry name" value="DNA RECOMBINATION PROTEIN RMUC"/>
    <property type="match status" value="1"/>
</dbReference>
<evidence type="ECO:0000256" key="1">
    <source>
        <dbReference type="ARBA" id="ARBA00003416"/>
    </source>
</evidence>
<gene>
    <name evidence="6" type="primary">rmuC</name>
    <name evidence="6" type="ORF">ACFFK8_03945</name>
</gene>
<dbReference type="RefSeq" id="WP_027951914.1">
    <property type="nucleotide sequence ID" value="NZ_JADU01000008.1"/>
</dbReference>
<comment type="similarity">
    <text evidence="2">Belongs to the RmuC family.</text>
</comment>
<dbReference type="EMBL" id="JBHLZF010000001">
    <property type="protein sequence ID" value="MFB9896989.1"/>
    <property type="molecule type" value="Genomic_DNA"/>
</dbReference>
<dbReference type="InterPro" id="IPR003798">
    <property type="entry name" value="DNA_recombination_RmuC"/>
</dbReference>
<proteinExistence type="inferred from homology"/>
<evidence type="ECO:0000256" key="5">
    <source>
        <dbReference type="SAM" id="MobiDB-lite"/>
    </source>
</evidence>
<accession>A0ABV5ZLG3</accession>
<keyword evidence="3" id="KW-0175">Coiled coil</keyword>
<evidence type="ECO:0000313" key="7">
    <source>
        <dbReference type="Proteomes" id="UP001589688"/>
    </source>
</evidence>
<comment type="function">
    <text evidence="1">Involved in DNA recombination.</text>
</comment>
<dbReference type="PANTHER" id="PTHR30563:SF0">
    <property type="entry name" value="DNA RECOMBINATION PROTEIN RMUC"/>
    <property type="match status" value="1"/>
</dbReference>
<keyword evidence="7" id="KW-1185">Reference proteome</keyword>
<sequence>MQILFLIIGLLIGAALTGLLVQNKRKGLEAELLLARQQTDSEVRQRRDTEARLAAAADQLAALQQQLTAAKVAVSAVQAQLDTERRQHDEEEARRSERQARLEDERREQQLHRERQLQQQFEAQLETVREQFQNLAARVMDHTADRLKTQNTESMQTLTAPLRENISKLHEAIAQTNQETARSTASLAQQLKAMAEQTEKIDHTANRLTNVMRGGSKIQGNWGELILTEILEQNGFREGVNYDVQQTLTDERGQALTNDESGRRMIPDVVLHYPKNEDVIIDAKMSIEAYEQYVNTESEALRKKYADDLVRSIRTQFMGLARRDYSSYVRPPRHAIDFVIMFVPNEGALQLALATDKRLWSEAFERHVFITSQQNLMAILKMIEVAWRQYTQTENQLRVYSLAEELLKRVGEFIKRFDKVKRDIETLGKDYEDAYNKAYTGRQSIVQKANELKQLGVKESGNQPIPEAEVELA</sequence>
<reference evidence="6 7" key="1">
    <citation type="submission" date="2024-09" db="EMBL/GenBank/DDBJ databases">
        <authorList>
            <person name="Sun Q."/>
            <person name="Mori K."/>
        </authorList>
    </citation>
    <scope>NUCLEOTIDE SEQUENCE [LARGE SCALE GENOMIC DNA]</scope>
    <source>
        <strain evidence="6 7">ATCC 51272</strain>
    </source>
</reference>
<name>A0ABV5ZLG3_9BACT</name>
<organism evidence="6 7">
    <name type="scientific">Hallella seregens ATCC 51272</name>
    <dbReference type="NCBI Taxonomy" id="1336250"/>
    <lineage>
        <taxon>Bacteria</taxon>
        <taxon>Pseudomonadati</taxon>
        <taxon>Bacteroidota</taxon>
        <taxon>Bacteroidia</taxon>
        <taxon>Bacteroidales</taxon>
        <taxon>Prevotellaceae</taxon>
        <taxon>Hallella</taxon>
    </lineage>
</organism>
<evidence type="ECO:0000313" key="6">
    <source>
        <dbReference type="EMBL" id="MFB9896989.1"/>
    </source>
</evidence>
<keyword evidence="4" id="KW-0233">DNA recombination</keyword>